<accession>A0ABR3EXB4</accession>
<evidence type="ECO:0000313" key="4">
    <source>
        <dbReference type="Proteomes" id="UP001465976"/>
    </source>
</evidence>
<feature type="compositionally biased region" description="Acidic residues" evidence="1">
    <location>
        <begin position="935"/>
        <end position="946"/>
    </location>
</feature>
<feature type="compositionally biased region" description="Polar residues" evidence="1">
    <location>
        <begin position="37"/>
        <end position="58"/>
    </location>
</feature>
<feature type="compositionally biased region" description="Basic and acidic residues" evidence="1">
    <location>
        <begin position="913"/>
        <end position="924"/>
    </location>
</feature>
<feature type="region of interest" description="Disordered" evidence="1">
    <location>
        <begin position="913"/>
        <end position="972"/>
    </location>
</feature>
<protein>
    <recommendedName>
        <fullName evidence="2">CxC2-like cysteine cluster KDZ transposase-associated domain-containing protein</fullName>
    </recommendedName>
</protein>
<dbReference type="InterPro" id="IPR040521">
    <property type="entry name" value="KDZ"/>
</dbReference>
<comment type="caution">
    <text evidence="3">The sequence shown here is derived from an EMBL/GenBank/DDBJ whole genome shotgun (WGS) entry which is preliminary data.</text>
</comment>
<feature type="region of interest" description="Disordered" evidence="1">
    <location>
        <begin position="1086"/>
        <end position="1147"/>
    </location>
</feature>
<evidence type="ECO:0000256" key="1">
    <source>
        <dbReference type="SAM" id="MobiDB-lite"/>
    </source>
</evidence>
<sequence length="1147" mass="131152">MKRRRTGASNSEGTKRQRQPNASKVYTQRLDDEDYSTVHSRVVNISSTNGRISETQRSPMKGRVAWTGMNTWAPPDDTSFALDPDDQLFEAELERPPLESSPSPSKTKKKKKKRSKRSRRPQIFWLENYQEIYLDELVRADGRGDFRYEQCVDCQARGVLTKEKSKARLLRCKNCHVGDLVCSECCVKRHRWNPLHRIERWESGTFKAASLKEEGLVIRLNHISSPCPSPKKSHQDFEILHTNGIHQVTLEFCECNRRIEPFIQLLRRNIYPSTQGVIQTCATFELLEHLHLLSLVGQVGTYDFYKFLEKTTNNTGVSTHSSRYRALQRMLIQWRHLKMLKRGGRGHVEDGVKTTGEGELAILCPSCPRPGINLPKGWEQAPPEQQFLYALLITVDFNFRLKNQLVSSWTRDPGLGDGRSYFVPRAPYEAYISEHVDESDVSTCVGFAALAQQNTRATQGLRYTGVGAVLCGRSEMVCANGVCNLEKGERYSNSNFVVAYAMLRMALEMVRFLIIAYDIACQWFANLFRRTTDDWKEWMRFPPSLQLVPVIPKFHHPAHREEGHDKFNCNLSKGLGHSDCECNERMWSVMNGAAPSTKPMGPGSRILVLNDHFGHYNWGKYTGLGATLSRKYAAAVKERNLQTEAHRGLTEALPKGLSDKWERTCKDWENAPWDKKGENPFTAKVNDLTQAKVLKELADYEADRIRRGGVSYHSTSSGVFLALGLELEEAQRRLQKAVKDMGQATDVKTKSIAEQRNVLRRKLKSWSMIRHIYMPGLLQHLTETSQVLQDGSSDDVEVEKIPLWMPSSIPARKRKAVCVQDLVSQEIRLRVAQCADSLHGIRHTLRLKSRMLMFKYANVSGQRDGTRSRTMINNIHDRARAFAESYRAGRAALLLLQGPESIDEQFKELKDSDVRALRDPERAKKGPGRKGTTENEVDDEDEDEPEAPAVDGSSINLVSEDRRNNRKLREKHGTGEAKLQISWIWGKTEIDTKDGTDSRDDELLREAWAKSRARAERAKEEVALLQEEMRRTLLFLSWKGKWWKKRRETRKATDPALQEGLAAYSRKQEDIQIGLEACFREMWSKPLQDMDKVRTEEEERAEEEPAMYGARKDGEDADEEDEDGDEYEDKDGGDGDDEDDEDKGEEE</sequence>
<proteinExistence type="predicted"/>
<dbReference type="Pfam" id="PF18758">
    <property type="entry name" value="KDZ"/>
    <property type="match status" value="1"/>
</dbReference>
<feature type="compositionally biased region" description="Acidic residues" evidence="1">
    <location>
        <begin position="1115"/>
        <end position="1147"/>
    </location>
</feature>
<reference evidence="3 4" key="1">
    <citation type="submission" date="2024-02" db="EMBL/GenBank/DDBJ databases">
        <title>A draft genome for the cacao thread blight pathogen Marasmius crinis-equi.</title>
        <authorList>
            <person name="Cohen S.P."/>
            <person name="Baruah I.K."/>
            <person name="Amoako-Attah I."/>
            <person name="Bukari Y."/>
            <person name="Meinhardt L.W."/>
            <person name="Bailey B.A."/>
        </authorList>
    </citation>
    <scope>NUCLEOTIDE SEQUENCE [LARGE SCALE GENOMIC DNA]</scope>
    <source>
        <strain evidence="3 4">GH-76</strain>
    </source>
</reference>
<feature type="compositionally biased region" description="Basic and acidic residues" evidence="1">
    <location>
        <begin position="1086"/>
        <end position="1097"/>
    </location>
</feature>
<organism evidence="3 4">
    <name type="scientific">Marasmius crinis-equi</name>
    <dbReference type="NCBI Taxonomy" id="585013"/>
    <lineage>
        <taxon>Eukaryota</taxon>
        <taxon>Fungi</taxon>
        <taxon>Dikarya</taxon>
        <taxon>Basidiomycota</taxon>
        <taxon>Agaricomycotina</taxon>
        <taxon>Agaricomycetes</taxon>
        <taxon>Agaricomycetidae</taxon>
        <taxon>Agaricales</taxon>
        <taxon>Marasmiineae</taxon>
        <taxon>Marasmiaceae</taxon>
        <taxon>Marasmius</taxon>
    </lineage>
</organism>
<evidence type="ECO:0000259" key="2">
    <source>
        <dbReference type="Pfam" id="PF18803"/>
    </source>
</evidence>
<name>A0ABR3EXB4_9AGAR</name>
<dbReference type="PANTHER" id="PTHR33096:SF1">
    <property type="entry name" value="CXC1-LIKE CYSTEINE CLUSTER ASSOCIATED WITH KDZ TRANSPOSASES DOMAIN-CONTAINING PROTEIN"/>
    <property type="match status" value="1"/>
</dbReference>
<feature type="compositionally biased region" description="Basic residues" evidence="1">
    <location>
        <begin position="106"/>
        <end position="116"/>
    </location>
</feature>
<feature type="domain" description="CxC2-like cysteine cluster KDZ transposase-associated" evidence="2">
    <location>
        <begin position="211"/>
        <end position="316"/>
    </location>
</feature>
<keyword evidence="4" id="KW-1185">Reference proteome</keyword>
<gene>
    <name evidence="3" type="ORF">V5O48_014447</name>
</gene>
<dbReference type="Proteomes" id="UP001465976">
    <property type="component" value="Unassembled WGS sequence"/>
</dbReference>
<dbReference type="InterPro" id="IPR041457">
    <property type="entry name" value="CxC2_KDZ-assoc"/>
</dbReference>
<dbReference type="PANTHER" id="PTHR33096">
    <property type="entry name" value="CXC2 DOMAIN-CONTAINING PROTEIN"/>
    <property type="match status" value="1"/>
</dbReference>
<dbReference type="Pfam" id="PF18803">
    <property type="entry name" value="CxC2"/>
    <property type="match status" value="1"/>
</dbReference>
<feature type="region of interest" description="Disordered" evidence="1">
    <location>
        <begin position="93"/>
        <end position="116"/>
    </location>
</feature>
<dbReference type="EMBL" id="JBAHYK010001560">
    <property type="protein sequence ID" value="KAL0567542.1"/>
    <property type="molecule type" value="Genomic_DNA"/>
</dbReference>
<feature type="region of interest" description="Disordered" evidence="1">
    <location>
        <begin position="1"/>
        <end position="60"/>
    </location>
</feature>
<evidence type="ECO:0000313" key="3">
    <source>
        <dbReference type="EMBL" id="KAL0567542.1"/>
    </source>
</evidence>